<feature type="domain" description="Cation/H(+) antiporter C-terminal" evidence="13">
    <location>
        <begin position="625"/>
        <end position="768"/>
    </location>
</feature>
<dbReference type="AlphaFoldDB" id="A0AA39S6H6"/>
<evidence type="ECO:0000256" key="2">
    <source>
        <dbReference type="ARBA" id="ARBA00022448"/>
    </source>
</evidence>
<evidence type="ECO:0000313" key="14">
    <source>
        <dbReference type="EMBL" id="KAK0583635.1"/>
    </source>
</evidence>
<dbReference type="GO" id="GO:0012505">
    <property type="term" value="C:endomembrane system"/>
    <property type="evidence" value="ECO:0007669"/>
    <property type="project" value="TreeGrafter"/>
</dbReference>
<feature type="domain" description="Cation/H+ exchanger transmembrane" evidence="11">
    <location>
        <begin position="53"/>
        <end position="437"/>
    </location>
</feature>
<keyword evidence="3" id="KW-0633">Potassium transport</keyword>
<feature type="transmembrane region" description="Helical" evidence="10">
    <location>
        <begin position="171"/>
        <end position="193"/>
    </location>
</feature>
<evidence type="ECO:0000256" key="10">
    <source>
        <dbReference type="SAM" id="Phobius"/>
    </source>
</evidence>
<dbReference type="InterPro" id="IPR050794">
    <property type="entry name" value="CPA2_transporter"/>
</dbReference>
<comment type="caution">
    <text evidence="14">The sequence shown here is derived from an EMBL/GenBank/DDBJ whole genome shotgun (WGS) entry which is preliminary data.</text>
</comment>
<feature type="transmembrane region" description="Helical" evidence="10">
    <location>
        <begin position="70"/>
        <end position="88"/>
    </location>
</feature>
<reference evidence="14" key="1">
    <citation type="journal article" date="2022" name="Plant J.">
        <title>Strategies of tolerance reflected in two North American maple genomes.</title>
        <authorList>
            <person name="McEvoy S.L."/>
            <person name="Sezen U.U."/>
            <person name="Trouern-Trend A."/>
            <person name="McMahon S.M."/>
            <person name="Schaberg P.G."/>
            <person name="Yang J."/>
            <person name="Wegrzyn J.L."/>
            <person name="Swenson N.G."/>
        </authorList>
    </citation>
    <scope>NUCLEOTIDE SEQUENCE</scope>
    <source>
        <strain evidence="14">NS2018</strain>
    </source>
</reference>
<feature type="transmembrane region" description="Helical" evidence="10">
    <location>
        <begin position="43"/>
        <end position="63"/>
    </location>
</feature>
<dbReference type="GO" id="GO:0006885">
    <property type="term" value="P:regulation of pH"/>
    <property type="evidence" value="ECO:0007669"/>
    <property type="project" value="TreeGrafter"/>
</dbReference>
<dbReference type="Pfam" id="PF23259">
    <property type="entry name" value="CHX17_C"/>
    <property type="match status" value="1"/>
</dbReference>
<feature type="transmembrane region" description="Helical" evidence="10">
    <location>
        <begin position="321"/>
        <end position="342"/>
    </location>
</feature>
<keyword evidence="4 10" id="KW-0812">Transmembrane</keyword>
<keyword evidence="8 10" id="KW-0472">Membrane</keyword>
<evidence type="ECO:0000259" key="12">
    <source>
        <dbReference type="Pfam" id="PF23256"/>
    </source>
</evidence>
<reference evidence="14" key="2">
    <citation type="submission" date="2023-06" db="EMBL/GenBank/DDBJ databases">
        <authorList>
            <person name="Swenson N.G."/>
            <person name="Wegrzyn J.L."/>
            <person name="Mcevoy S.L."/>
        </authorList>
    </citation>
    <scope>NUCLEOTIDE SEQUENCE</scope>
    <source>
        <strain evidence="14">NS2018</strain>
        <tissue evidence="14">Leaf</tissue>
    </source>
</reference>
<evidence type="ECO:0000259" key="13">
    <source>
        <dbReference type="Pfam" id="PF23259"/>
    </source>
</evidence>
<name>A0AA39S6H6_ACESA</name>
<dbReference type="Pfam" id="PF00999">
    <property type="entry name" value="Na_H_Exchanger"/>
    <property type="match status" value="1"/>
</dbReference>
<dbReference type="Gene3D" id="3.40.50.12370">
    <property type="match status" value="1"/>
</dbReference>
<evidence type="ECO:0000256" key="7">
    <source>
        <dbReference type="ARBA" id="ARBA00023065"/>
    </source>
</evidence>
<evidence type="ECO:0000256" key="4">
    <source>
        <dbReference type="ARBA" id="ARBA00022692"/>
    </source>
</evidence>
<feature type="transmembrane region" description="Helical" evidence="10">
    <location>
        <begin position="136"/>
        <end position="159"/>
    </location>
</feature>
<keyword evidence="7" id="KW-0406">Ion transport</keyword>
<evidence type="ECO:0000256" key="6">
    <source>
        <dbReference type="ARBA" id="ARBA00022989"/>
    </source>
</evidence>
<gene>
    <name evidence="14" type="ORF">LWI29_000663</name>
</gene>
<feature type="domain" description="Cation/H(+) antiporter central" evidence="12">
    <location>
        <begin position="493"/>
        <end position="609"/>
    </location>
</feature>
<dbReference type="Pfam" id="PF23256">
    <property type="entry name" value="CHX17_2nd"/>
    <property type="match status" value="1"/>
</dbReference>
<dbReference type="InterPro" id="IPR038770">
    <property type="entry name" value="Na+/solute_symporter_sf"/>
</dbReference>
<feature type="transmembrane region" description="Helical" evidence="10">
    <location>
        <begin position="278"/>
        <end position="301"/>
    </location>
</feature>
<organism evidence="14 15">
    <name type="scientific">Acer saccharum</name>
    <name type="common">Sugar maple</name>
    <dbReference type="NCBI Taxonomy" id="4024"/>
    <lineage>
        <taxon>Eukaryota</taxon>
        <taxon>Viridiplantae</taxon>
        <taxon>Streptophyta</taxon>
        <taxon>Embryophyta</taxon>
        <taxon>Tracheophyta</taxon>
        <taxon>Spermatophyta</taxon>
        <taxon>Magnoliopsida</taxon>
        <taxon>eudicotyledons</taxon>
        <taxon>Gunneridae</taxon>
        <taxon>Pentapetalae</taxon>
        <taxon>rosids</taxon>
        <taxon>malvids</taxon>
        <taxon>Sapindales</taxon>
        <taxon>Sapindaceae</taxon>
        <taxon>Hippocastanoideae</taxon>
        <taxon>Acereae</taxon>
        <taxon>Acer</taxon>
    </lineage>
</organism>
<keyword evidence="2" id="KW-0813">Transport</keyword>
<keyword evidence="5" id="KW-0630">Potassium</keyword>
<feature type="transmembrane region" description="Helical" evidence="10">
    <location>
        <begin position="354"/>
        <end position="375"/>
    </location>
</feature>
<comment type="subcellular location">
    <subcellularLocation>
        <location evidence="1">Membrane</location>
        <topology evidence="1">Multi-pass membrane protein</topology>
    </subcellularLocation>
</comment>
<evidence type="ECO:0000256" key="3">
    <source>
        <dbReference type="ARBA" id="ARBA00022538"/>
    </source>
</evidence>
<dbReference type="Gene3D" id="1.20.1530.20">
    <property type="match status" value="1"/>
</dbReference>
<evidence type="ECO:0000256" key="8">
    <source>
        <dbReference type="ARBA" id="ARBA00023136"/>
    </source>
</evidence>
<dbReference type="PANTHER" id="PTHR32468:SF96">
    <property type="entry name" value="CATION_H(+) ANTIPORTER 26-RELATED"/>
    <property type="match status" value="1"/>
</dbReference>
<feature type="transmembrane region" description="Helical" evidence="10">
    <location>
        <begin position="205"/>
        <end position="227"/>
    </location>
</feature>
<proteinExistence type="inferred from homology"/>
<evidence type="ECO:0000256" key="9">
    <source>
        <dbReference type="ARBA" id="ARBA00038341"/>
    </source>
</evidence>
<comment type="similarity">
    <text evidence="9">Belongs to the monovalent cation:proton antiporter 2 (CPA2) transporter (TC 2.A.37) family. CHX (TC 2.A.37.4) subfamily.</text>
</comment>
<protein>
    <recommendedName>
        <fullName evidence="16">Cation/H+ exchanger domain-containing protein</fullName>
    </recommendedName>
</protein>
<dbReference type="PANTHER" id="PTHR32468">
    <property type="entry name" value="CATION/H + ANTIPORTER"/>
    <property type="match status" value="1"/>
</dbReference>
<feature type="transmembrane region" description="Helical" evidence="10">
    <location>
        <begin position="239"/>
        <end position="257"/>
    </location>
</feature>
<feature type="transmembrane region" description="Helical" evidence="10">
    <location>
        <begin position="418"/>
        <end position="441"/>
    </location>
</feature>
<evidence type="ECO:0008006" key="16">
    <source>
        <dbReference type="Google" id="ProtNLM"/>
    </source>
</evidence>
<dbReference type="InterPro" id="IPR057290">
    <property type="entry name" value="CHX17_C"/>
</dbReference>
<dbReference type="Proteomes" id="UP001168877">
    <property type="component" value="Unassembled WGS sequence"/>
</dbReference>
<sequence length="794" mass="87846">MVDKAVPFDIASKWNNVSVFCESYESLMLRGSVTQENPDYSPLLLVMFPVTIVTSLIAIFNFILKPFGQVTFVSQMLAGFVLGPAFLGKNKEFRHRLYSPKSVMILNVFETIGLIFSIFLLSVRVDMSVIKKSGKLSVIIGLGTFVFPFVITIAAARVLRDNMELDSNFYNALPIIASIESSTSFHSILALLTDLKLLNSELGRLALSSSLISCLTSWSILSIGAVLKDAAEAGVKSAWLYMHLSVVATVIIIVFAFRPAMFWMIRQTPEGKPLKESYVLAINIMVLGIALFGEVTGHHSFLGPVILGMVTPLTPPLGPHLAAKIEFFVWALFMPCYIANVGRLVNLYSTEYNSFLAVECIILLSSMIKSIAIMIPSLYYKMPFTDALSLSLLLNCRGIFDVQFYTRGYRLKIMDDQSFGIVVIHATLGSAVITPLVSAIYDSSRRYVAYRRRTIQHMGRLTELRVLTCIHEPENVTTIINLLEASNSSQSPLAVYVMNLEDLARHSIPLVQTHRLDRQTSTKSTKADQMINAFRTYQQKGRGRVSVQCFTAIAPYSTMHDEVCLMAFEKSTSLVIVPFQGTNSPFTKITTKNVLKMAPCSVGVLFDRGQFMDSRSIATCRLMINVCLVFVGGPDDREALAYAARMAENNNIMLTILQLVAMSNTSTDLVEEANDFNMLNAFKTSAIQSTNVAFIEKTVTEGSETATLLNFMGTDFDLTLVGRRHEPDSPVLIGLSEWSEIEELGVIGDLLVSPDYKGTTSVLVIQQQASVVEGMIGSPKYLSKNNDMKNSQLV</sequence>
<dbReference type="GO" id="GO:0015297">
    <property type="term" value="F:antiporter activity"/>
    <property type="evidence" value="ECO:0007669"/>
    <property type="project" value="InterPro"/>
</dbReference>
<dbReference type="GO" id="GO:1902600">
    <property type="term" value="P:proton transmembrane transport"/>
    <property type="evidence" value="ECO:0007669"/>
    <property type="project" value="InterPro"/>
</dbReference>
<evidence type="ECO:0000313" key="15">
    <source>
        <dbReference type="Proteomes" id="UP001168877"/>
    </source>
</evidence>
<accession>A0AA39S6H6</accession>
<dbReference type="InterPro" id="IPR057291">
    <property type="entry name" value="CHX17_2nd"/>
</dbReference>
<evidence type="ECO:0000256" key="5">
    <source>
        <dbReference type="ARBA" id="ARBA00022958"/>
    </source>
</evidence>
<evidence type="ECO:0000259" key="11">
    <source>
        <dbReference type="Pfam" id="PF00999"/>
    </source>
</evidence>
<dbReference type="GO" id="GO:0016020">
    <property type="term" value="C:membrane"/>
    <property type="evidence" value="ECO:0007669"/>
    <property type="project" value="UniProtKB-SubCell"/>
</dbReference>
<dbReference type="InterPro" id="IPR006153">
    <property type="entry name" value="Cation/H_exchanger_TM"/>
</dbReference>
<keyword evidence="6 10" id="KW-1133">Transmembrane helix</keyword>
<feature type="transmembrane region" description="Helical" evidence="10">
    <location>
        <begin position="103"/>
        <end position="124"/>
    </location>
</feature>
<evidence type="ECO:0000256" key="1">
    <source>
        <dbReference type="ARBA" id="ARBA00004141"/>
    </source>
</evidence>
<keyword evidence="15" id="KW-1185">Reference proteome</keyword>
<dbReference type="GO" id="GO:0006813">
    <property type="term" value="P:potassium ion transport"/>
    <property type="evidence" value="ECO:0007669"/>
    <property type="project" value="UniProtKB-KW"/>
</dbReference>
<dbReference type="EMBL" id="JAUESC010000383">
    <property type="protein sequence ID" value="KAK0583635.1"/>
    <property type="molecule type" value="Genomic_DNA"/>
</dbReference>